<dbReference type="InterPro" id="IPR000073">
    <property type="entry name" value="AB_hydrolase_1"/>
</dbReference>
<reference evidence="10" key="2">
    <citation type="submission" date="2025-08" db="UniProtKB">
        <authorList>
            <consortium name="RefSeq"/>
        </authorList>
    </citation>
    <scope>IDENTIFICATION</scope>
    <source>
        <tissue evidence="10">Leaf</tissue>
    </source>
</reference>
<dbReference type="EC" id="3.3.2.10" evidence="2"/>
<dbReference type="Proteomes" id="UP000813463">
    <property type="component" value="Chromosome 5"/>
</dbReference>
<dbReference type="PANTHER" id="PTHR43329">
    <property type="entry name" value="EPOXIDE HYDROLASE"/>
    <property type="match status" value="1"/>
</dbReference>
<dbReference type="GeneID" id="110776699"/>
<organism evidence="9 10">
    <name type="scientific">Spinacia oleracea</name>
    <name type="common">Spinach</name>
    <dbReference type="NCBI Taxonomy" id="3562"/>
    <lineage>
        <taxon>Eukaryota</taxon>
        <taxon>Viridiplantae</taxon>
        <taxon>Streptophyta</taxon>
        <taxon>Embryophyta</taxon>
        <taxon>Tracheophyta</taxon>
        <taxon>Spermatophyta</taxon>
        <taxon>Magnoliopsida</taxon>
        <taxon>eudicotyledons</taxon>
        <taxon>Gunneridae</taxon>
        <taxon>Pentapetalae</taxon>
        <taxon>Caryophyllales</taxon>
        <taxon>Chenopodiaceae</taxon>
        <taxon>Chenopodioideae</taxon>
        <taxon>Anserineae</taxon>
        <taxon>Spinacia</taxon>
    </lineage>
</organism>
<comment type="function">
    <text evidence="6">Epoxide hydrolase involved in the biosynthesis of cucurbitacin and mogroside tetracyclic triterpene natural products (e.g. siamenoside I and mogrosides IV, V and VI). Cucurbitacins have cytotoxic properties and exhibit deterrent taste as a defense barrier against herbivores. Mogrosides are nonsugar highly oxygenated compounds used as high-intensity zero-calorie sweeteners; they also possess pharmacological properties such as regulating immunity, lowering blood sugar and lipid levels, protecting the liver, and acting as antioxidants and antitumor agents. Catalyzes the hydrolysis of aromatic epoxide-containing substrates, such as the conversion of 24,25-epoxycucurbitadienol to 24,25-dihydroxycucurbitadienol.</text>
</comment>
<gene>
    <name evidence="10" type="primary">LOC110776699</name>
</gene>
<evidence type="ECO:0000256" key="2">
    <source>
        <dbReference type="ARBA" id="ARBA00013006"/>
    </source>
</evidence>
<comment type="similarity">
    <text evidence="4">Belongs to the AB hydrolase superfamily. Epoxide hydrolase family.</text>
</comment>
<dbReference type="PRINTS" id="PR00412">
    <property type="entry name" value="EPOXHYDRLASE"/>
</dbReference>
<dbReference type="Pfam" id="PF00561">
    <property type="entry name" value="Abhydrolase_1"/>
    <property type="match status" value="1"/>
</dbReference>
<dbReference type="GO" id="GO:0016787">
    <property type="term" value="F:hydrolase activity"/>
    <property type="evidence" value="ECO:0000318"/>
    <property type="project" value="GO_Central"/>
</dbReference>
<dbReference type="FunFam" id="3.40.50.1820:FF:000161">
    <property type="entry name" value="Epoxide hydrolase"/>
    <property type="match status" value="1"/>
</dbReference>
<proteinExistence type="inferred from homology"/>
<evidence type="ECO:0000313" key="10">
    <source>
        <dbReference type="RefSeq" id="XP_021836939.1"/>
    </source>
</evidence>
<dbReference type="OrthoDB" id="7130006at2759"/>
<dbReference type="Gene3D" id="3.40.50.1820">
    <property type="entry name" value="alpha/beta hydrolase"/>
    <property type="match status" value="1"/>
</dbReference>
<comment type="pathway">
    <text evidence="1">Secondary metabolite biosynthesis; terpenoid biosynthesis.</text>
</comment>
<reference evidence="9" key="1">
    <citation type="journal article" date="2021" name="Nat. Commun.">
        <title>Genomic analyses provide insights into spinach domestication and the genetic basis of agronomic traits.</title>
        <authorList>
            <person name="Cai X."/>
            <person name="Sun X."/>
            <person name="Xu C."/>
            <person name="Sun H."/>
            <person name="Wang X."/>
            <person name="Ge C."/>
            <person name="Zhang Z."/>
            <person name="Wang Q."/>
            <person name="Fei Z."/>
            <person name="Jiao C."/>
            <person name="Wang Q."/>
        </authorList>
    </citation>
    <scope>NUCLEOTIDE SEQUENCE [LARGE SCALE GENOMIC DNA]</scope>
    <source>
        <strain evidence="9">cv. Varoflay</strain>
    </source>
</reference>
<protein>
    <recommendedName>
        <fullName evidence="2">soluble epoxide hydrolase</fullName>
        <ecNumber evidence="2">3.3.2.10</ecNumber>
    </recommendedName>
</protein>
<dbReference type="GO" id="GO:0004301">
    <property type="term" value="F:epoxide hydrolase activity"/>
    <property type="evidence" value="ECO:0007669"/>
    <property type="project" value="UniProtKB-EC"/>
</dbReference>
<evidence type="ECO:0000256" key="4">
    <source>
        <dbReference type="ARBA" id="ARBA00038334"/>
    </source>
</evidence>
<evidence type="ECO:0000256" key="5">
    <source>
        <dbReference type="ARBA" id="ARBA00051067"/>
    </source>
</evidence>
<dbReference type="SUPFAM" id="SSF53474">
    <property type="entry name" value="alpha/beta-Hydrolases"/>
    <property type="match status" value="1"/>
</dbReference>
<comment type="catalytic activity">
    <reaction evidence="7">
        <text>(24S)-24,25-epoxycucurbitadienol + H2O = (24R)-24,25-dihydroxycucurbitadienol</text>
        <dbReference type="Rhea" id="RHEA:81855"/>
        <dbReference type="ChEBI" id="CHEBI:15377"/>
        <dbReference type="ChEBI" id="CHEBI:229949"/>
        <dbReference type="ChEBI" id="CHEBI:229950"/>
    </reaction>
    <physiologicalReaction direction="left-to-right" evidence="7">
        <dbReference type="Rhea" id="RHEA:81856"/>
    </physiologicalReaction>
</comment>
<accession>A0A9R0HTZ8</accession>
<evidence type="ECO:0000256" key="3">
    <source>
        <dbReference type="ARBA" id="ARBA00022801"/>
    </source>
</evidence>
<name>A0A9R0HTZ8_SPIOL</name>
<evidence type="ECO:0000256" key="6">
    <source>
        <dbReference type="ARBA" id="ARBA00058358"/>
    </source>
</evidence>
<dbReference type="KEGG" id="soe:110776699"/>
<evidence type="ECO:0000259" key="8">
    <source>
        <dbReference type="Pfam" id="PF00561"/>
    </source>
</evidence>
<evidence type="ECO:0000313" key="9">
    <source>
        <dbReference type="Proteomes" id="UP000813463"/>
    </source>
</evidence>
<dbReference type="InterPro" id="IPR029058">
    <property type="entry name" value="AB_hydrolase_fold"/>
</dbReference>
<dbReference type="InterPro" id="IPR000639">
    <property type="entry name" value="Epox_hydrolase-like"/>
</dbReference>
<keyword evidence="3" id="KW-0378">Hydrolase</keyword>
<feature type="domain" description="AB hydrolase-1" evidence="8">
    <location>
        <begin position="30"/>
        <end position="144"/>
    </location>
</feature>
<keyword evidence="9" id="KW-1185">Reference proteome</keyword>
<evidence type="ECO:0000256" key="7">
    <source>
        <dbReference type="ARBA" id="ARBA00093212"/>
    </source>
</evidence>
<comment type="catalytic activity">
    <reaction evidence="5">
        <text>an epoxide + H2O = an ethanediol</text>
        <dbReference type="Rhea" id="RHEA:19037"/>
        <dbReference type="ChEBI" id="CHEBI:15377"/>
        <dbReference type="ChEBI" id="CHEBI:32955"/>
        <dbReference type="ChEBI" id="CHEBI:140594"/>
        <dbReference type="EC" id="3.3.2.10"/>
    </reaction>
    <physiologicalReaction direction="left-to-right" evidence="5">
        <dbReference type="Rhea" id="RHEA:19038"/>
    </physiologicalReaction>
</comment>
<sequence length="318" mass="36157">MASSDGIKHRTVDINGIKMHVAEKGEEGAPIVLMIHGFPELWYSWRHQIQALSSLGYRTVAPDMRGYGDTDAPSDSSSYTYGHIVGDLVALIDELEADKVFVVGHDWGAVVAWWFCLLRPDRVKALVNLSVAFTPRKPNNMPLDKLRSAYGHDYYICRFQVPGEVESEIVEAGVDKFLRKFYSYRDPGPLFLPNGQAFKDVLPYPNWLSEEEVAYYCHKFTQSGFTGALNYYRALNLNWELMAPWTGVQVKVPVKFVVGDLDLTYHQPGVKEYINQGGMKKDVPLLQEVVILEGVAHFLHEETPHVVSNHIYDFIRKF</sequence>
<evidence type="ECO:0000256" key="1">
    <source>
        <dbReference type="ARBA" id="ARBA00004721"/>
    </source>
</evidence>
<dbReference type="RefSeq" id="XP_021836939.1">
    <property type="nucleotide sequence ID" value="XM_021981247.2"/>
</dbReference>
<dbReference type="PRINTS" id="PR00111">
    <property type="entry name" value="ABHYDROLASE"/>
</dbReference>
<dbReference type="AlphaFoldDB" id="A0A9R0HTZ8"/>